<keyword evidence="3" id="KW-1185">Reference proteome</keyword>
<dbReference type="EMBL" id="JAESVG020000004">
    <property type="protein sequence ID" value="KAG8627922.1"/>
    <property type="molecule type" value="Genomic_DNA"/>
</dbReference>
<accession>A0A8K0L2J1</accession>
<protein>
    <submittedName>
        <fullName evidence="2">Uncharacterized protein</fullName>
    </submittedName>
</protein>
<evidence type="ECO:0000313" key="3">
    <source>
        <dbReference type="Proteomes" id="UP000809789"/>
    </source>
</evidence>
<gene>
    <name evidence="2" type="ORF">KVT40_003795</name>
</gene>
<comment type="caution">
    <text evidence="2">The sequence shown here is derived from an EMBL/GenBank/DDBJ whole genome shotgun (WGS) entry which is preliminary data.</text>
</comment>
<sequence length="148" mass="16159">MALCFRLDMRFPDSVQATYLKSRVYRDDSTGDEPMAEASMADTVIVHLASSDEDSSIMSSSTDSDSSGSSRDSDDSSSLDEFSSKDQRKIVARDELAFYHAAGSAHFESDAVLTIMDRLAGRPPVLYRPGTRYAATPIYIHRSVGGVC</sequence>
<reference evidence="2" key="1">
    <citation type="submission" date="2021-07" db="EMBL/GenBank/DDBJ databases">
        <title>Elsinoe batatas strain:CRI-CJ2 Genome sequencing and assembly.</title>
        <authorList>
            <person name="Huang L."/>
        </authorList>
    </citation>
    <scope>NUCLEOTIDE SEQUENCE</scope>
    <source>
        <strain evidence="2">CRI-CJ2</strain>
    </source>
</reference>
<dbReference type="OrthoDB" id="10417221at2759"/>
<name>A0A8K0L2J1_9PEZI</name>
<feature type="region of interest" description="Disordered" evidence="1">
    <location>
        <begin position="50"/>
        <end position="86"/>
    </location>
</feature>
<feature type="compositionally biased region" description="Low complexity" evidence="1">
    <location>
        <begin position="56"/>
        <end position="70"/>
    </location>
</feature>
<evidence type="ECO:0000313" key="2">
    <source>
        <dbReference type="EMBL" id="KAG8627922.1"/>
    </source>
</evidence>
<dbReference type="Proteomes" id="UP000809789">
    <property type="component" value="Unassembled WGS sequence"/>
</dbReference>
<evidence type="ECO:0000256" key="1">
    <source>
        <dbReference type="SAM" id="MobiDB-lite"/>
    </source>
</evidence>
<proteinExistence type="predicted"/>
<dbReference type="AlphaFoldDB" id="A0A8K0L2J1"/>
<organism evidence="2 3">
    <name type="scientific">Elsinoe batatas</name>
    <dbReference type="NCBI Taxonomy" id="2601811"/>
    <lineage>
        <taxon>Eukaryota</taxon>
        <taxon>Fungi</taxon>
        <taxon>Dikarya</taxon>
        <taxon>Ascomycota</taxon>
        <taxon>Pezizomycotina</taxon>
        <taxon>Dothideomycetes</taxon>
        <taxon>Dothideomycetidae</taxon>
        <taxon>Myriangiales</taxon>
        <taxon>Elsinoaceae</taxon>
        <taxon>Elsinoe</taxon>
    </lineage>
</organism>